<organism evidence="1 2">
    <name type="scientific">Luteolibacter luteus</name>
    <dbReference type="NCBI Taxonomy" id="2728835"/>
    <lineage>
        <taxon>Bacteria</taxon>
        <taxon>Pseudomonadati</taxon>
        <taxon>Verrucomicrobiota</taxon>
        <taxon>Verrucomicrobiia</taxon>
        <taxon>Verrucomicrobiales</taxon>
        <taxon>Verrucomicrobiaceae</taxon>
        <taxon>Luteolibacter</taxon>
    </lineage>
</organism>
<dbReference type="RefSeq" id="WP_169455210.1">
    <property type="nucleotide sequence ID" value="NZ_CP051774.1"/>
</dbReference>
<sequence length="235" mass="26698">MNLEEIALSSASGEYRRKAWYLPAVSEARMLGIFLDAELYLEPMEAPATLEMLQRSGEIPPIACLFVSRLDGEARHYDYTCSEAYSEFVAIDLLRWLRERSGVSEESGHLLAGVSLSGLQVAYTSLKHPGIFSSVLSHSGSFWWQREWLARQVPGFPRNSSRYWLSVGTKEDATDIHHPPTGLHQELDQISGVRNFADALRARGNEVHYHLYEDGHRAEPWKAELPDALRWLLDK</sequence>
<dbReference type="InterPro" id="IPR000801">
    <property type="entry name" value="Esterase-like"/>
</dbReference>
<evidence type="ECO:0000313" key="1">
    <source>
        <dbReference type="EMBL" id="QJE96810.1"/>
    </source>
</evidence>
<evidence type="ECO:0000313" key="2">
    <source>
        <dbReference type="Proteomes" id="UP000501812"/>
    </source>
</evidence>
<dbReference type="Pfam" id="PF00756">
    <property type="entry name" value="Esterase"/>
    <property type="match status" value="1"/>
</dbReference>
<accession>A0A858RKU2</accession>
<dbReference type="KEGG" id="luo:HHL09_13795"/>
<dbReference type="AlphaFoldDB" id="A0A858RKU2"/>
<reference evidence="1 2" key="1">
    <citation type="submission" date="2020-04" db="EMBL/GenBank/DDBJ databases">
        <title>Luteolibacter sp. G-1-1-1 isolated from soil.</title>
        <authorList>
            <person name="Dahal R.H."/>
        </authorList>
    </citation>
    <scope>NUCLEOTIDE SEQUENCE [LARGE SCALE GENOMIC DNA]</scope>
    <source>
        <strain evidence="1 2">G-1-1-1</strain>
    </source>
</reference>
<proteinExistence type="predicted"/>
<dbReference type="Gene3D" id="3.40.50.1820">
    <property type="entry name" value="alpha/beta hydrolase"/>
    <property type="match status" value="1"/>
</dbReference>
<dbReference type="InterPro" id="IPR050583">
    <property type="entry name" value="Mycobacterial_A85_antigen"/>
</dbReference>
<keyword evidence="2" id="KW-1185">Reference proteome</keyword>
<name>A0A858RKU2_9BACT</name>
<protein>
    <submittedName>
        <fullName evidence="1">Esterase family protein</fullName>
    </submittedName>
</protein>
<dbReference type="PANTHER" id="PTHR48098">
    <property type="entry name" value="ENTEROCHELIN ESTERASE-RELATED"/>
    <property type="match status" value="1"/>
</dbReference>
<dbReference type="PANTHER" id="PTHR48098:SF3">
    <property type="entry name" value="IRON(III) ENTEROBACTIN ESTERASE"/>
    <property type="match status" value="1"/>
</dbReference>
<dbReference type="Proteomes" id="UP000501812">
    <property type="component" value="Chromosome"/>
</dbReference>
<gene>
    <name evidence="1" type="ORF">HHL09_13795</name>
</gene>
<dbReference type="InterPro" id="IPR029058">
    <property type="entry name" value="AB_hydrolase_fold"/>
</dbReference>
<dbReference type="SUPFAM" id="SSF53474">
    <property type="entry name" value="alpha/beta-Hydrolases"/>
    <property type="match status" value="1"/>
</dbReference>
<dbReference type="EMBL" id="CP051774">
    <property type="protein sequence ID" value="QJE96810.1"/>
    <property type="molecule type" value="Genomic_DNA"/>
</dbReference>